<keyword evidence="2" id="KW-0489">Methyltransferase</keyword>
<dbReference type="InterPro" id="IPR013216">
    <property type="entry name" value="Methyltransf_11"/>
</dbReference>
<dbReference type="Gene3D" id="3.40.50.150">
    <property type="entry name" value="Vaccinia Virus protein VP39"/>
    <property type="match status" value="1"/>
</dbReference>
<dbReference type="RefSeq" id="WP_254089957.1">
    <property type="nucleotide sequence ID" value="NZ_JAHESC010000010.1"/>
</dbReference>
<dbReference type="GO" id="GO:0032259">
    <property type="term" value="P:methylation"/>
    <property type="evidence" value="ECO:0007669"/>
    <property type="project" value="UniProtKB-KW"/>
</dbReference>
<dbReference type="CDD" id="cd02440">
    <property type="entry name" value="AdoMet_MTases"/>
    <property type="match status" value="1"/>
</dbReference>
<dbReference type="EMBL" id="JAHESC010000010">
    <property type="protein sequence ID" value="MBT1686723.1"/>
    <property type="molecule type" value="Genomic_DNA"/>
</dbReference>
<organism evidence="2 3">
    <name type="scientific">Dawidia soli</name>
    <dbReference type="NCBI Taxonomy" id="2782352"/>
    <lineage>
        <taxon>Bacteria</taxon>
        <taxon>Pseudomonadati</taxon>
        <taxon>Bacteroidota</taxon>
        <taxon>Cytophagia</taxon>
        <taxon>Cytophagales</taxon>
        <taxon>Chryseotaleaceae</taxon>
        <taxon>Dawidia</taxon>
    </lineage>
</organism>
<name>A0AAP2GI78_9BACT</name>
<proteinExistence type="predicted"/>
<keyword evidence="2" id="KW-0808">Transferase</keyword>
<evidence type="ECO:0000313" key="3">
    <source>
        <dbReference type="Proteomes" id="UP001319180"/>
    </source>
</evidence>
<comment type="caution">
    <text evidence="2">The sequence shown here is derived from an EMBL/GenBank/DDBJ whole genome shotgun (WGS) entry which is preliminary data.</text>
</comment>
<keyword evidence="3" id="KW-1185">Reference proteome</keyword>
<feature type="domain" description="Methyltransferase type 11" evidence="1">
    <location>
        <begin position="73"/>
        <end position="122"/>
    </location>
</feature>
<accession>A0AAP2GI78</accession>
<evidence type="ECO:0000313" key="2">
    <source>
        <dbReference type="EMBL" id="MBT1686723.1"/>
    </source>
</evidence>
<protein>
    <submittedName>
        <fullName evidence="2">Methyltransferase domain-containing protein</fullName>
    </submittedName>
</protein>
<dbReference type="Pfam" id="PF08241">
    <property type="entry name" value="Methyltransf_11"/>
    <property type="match status" value="1"/>
</dbReference>
<evidence type="ECO:0000259" key="1">
    <source>
        <dbReference type="Pfam" id="PF08241"/>
    </source>
</evidence>
<sequence length="237" mass="27207">MLEPLKKIYRKVKYGVFTTRDKEYIKYHKNRRQMLLDAYLEKHAVRKLQIGAQCNSIDGWLNVDIHPKDNAVAYMDATETFPLPDNSLDYVFSEHMIEHVTLEGGTAMLKECYRTLKPGGKIRIATPDMQTLVRVLSHPGDPAVQGYIRFYIDRFVGAGIPYDPAYMINTLFYQFGHRFIYNEATLSHVLKQAGFKNVRRCSVGQSDDPALQNIEQHAKEIGEQNNALETMVMEGTK</sequence>
<reference evidence="2 3" key="1">
    <citation type="submission" date="2021-05" db="EMBL/GenBank/DDBJ databases">
        <title>A Polyphasic approach of four new species of the genus Ohtaekwangia: Ohtaekwangia histidinii sp. nov., Ohtaekwangia cretensis sp. nov., Ohtaekwangia indiensis sp. nov., Ohtaekwangia reichenbachii sp. nov. from diverse environment.</title>
        <authorList>
            <person name="Octaviana S."/>
        </authorList>
    </citation>
    <scope>NUCLEOTIDE SEQUENCE [LARGE SCALE GENOMIC DNA]</scope>
    <source>
        <strain evidence="2 3">PWU37</strain>
    </source>
</reference>
<dbReference type="GO" id="GO:0008757">
    <property type="term" value="F:S-adenosylmethionine-dependent methyltransferase activity"/>
    <property type="evidence" value="ECO:0007669"/>
    <property type="project" value="InterPro"/>
</dbReference>
<gene>
    <name evidence="2" type="ORF">KK078_09155</name>
</gene>
<dbReference type="SUPFAM" id="SSF53335">
    <property type="entry name" value="S-adenosyl-L-methionine-dependent methyltransferases"/>
    <property type="match status" value="1"/>
</dbReference>
<dbReference type="AlphaFoldDB" id="A0AAP2GI78"/>
<dbReference type="Proteomes" id="UP001319180">
    <property type="component" value="Unassembled WGS sequence"/>
</dbReference>
<dbReference type="InterPro" id="IPR029063">
    <property type="entry name" value="SAM-dependent_MTases_sf"/>
</dbReference>